<dbReference type="InterPro" id="IPR012677">
    <property type="entry name" value="Nucleotide-bd_a/b_plait_sf"/>
</dbReference>
<comment type="caution">
    <text evidence="8">The sequence shown here is derived from an EMBL/GenBank/DDBJ whole genome shotgun (WGS) entry which is preliminary data.</text>
</comment>
<dbReference type="EMBL" id="JMSZ01000024">
    <property type="protein sequence ID" value="KDE39668.1"/>
    <property type="molecule type" value="Genomic_DNA"/>
</dbReference>
<dbReference type="OrthoDB" id="9793353at2"/>
<dbReference type="InterPro" id="IPR001014">
    <property type="entry name" value="Ribosomal_uL23_CS"/>
</dbReference>
<dbReference type="InterPro" id="IPR013025">
    <property type="entry name" value="Ribosomal_uL23-like"/>
</dbReference>
<dbReference type="Gene3D" id="3.30.70.330">
    <property type="match status" value="1"/>
</dbReference>
<dbReference type="FunFam" id="3.30.70.330:FF:000001">
    <property type="entry name" value="50S ribosomal protein L23"/>
    <property type="match status" value="1"/>
</dbReference>
<accession>A0A063XZY5</accession>
<dbReference type="GO" id="GO:0006412">
    <property type="term" value="P:translation"/>
    <property type="evidence" value="ECO:0007669"/>
    <property type="project" value="UniProtKB-UniRule"/>
</dbReference>
<dbReference type="GO" id="GO:0005840">
    <property type="term" value="C:ribosome"/>
    <property type="evidence" value="ECO:0007669"/>
    <property type="project" value="UniProtKB-KW"/>
</dbReference>
<dbReference type="PROSITE" id="PS00050">
    <property type="entry name" value="RIBOSOMAL_L23"/>
    <property type="match status" value="1"/>
</dbReference>
<proteinExistence type="inferred from homology"/>
<evidence type="ECO:0000256" key="3">
    <source>
        <dbReference type="ARBA" id="ARBA00022884"/>
    </source>
</evidence>
<evidence type="ECO:0000256" key="1">
    <source>
        <dbReference type="ARBA" id="ARBA00006700"/>
    </source>
</evidence>
<dbReference type="GO" id="GO:0019843">
    <property type="term" value="F:rRNA binding"/>
    <property type="evidence" value="ECO:0007669"/>
    <property type="project" value="UniProtKB-UniRule"/>
</dbReference>
<gene>
    <name evidence="6" type="primary">rplW</name>
    <name evidence="8" type="ORF">ADINL_1708</name>
</gene>
<comment type="subunit">
    <text evidence="6">Part of the 50S ribosomal subunit. Contacts protein L29, and trigger factor when it is bound to the ribosome.</text>
</comment>
<evidence type="ECO:0000256" key="6">
    <source>
        <dbReference type="HAMAP-Rule" id="MF_01369"/>
    </source>
</evidence>
<comment type="similarity">
    <text evidence="1 6 7">Belongs to the universal ribosomal protein uL23 family.</text>
</comment>
<evidence type="ECO:0000313" key="8">
    <source>
        <dbReference type="EMBL" id="KDE39668.1"/>
    </source>
</evidence>
<dbReference type="STRING" id="267850.ADINL_1708"/>
<name>A0A063XZY5_9GAMM</name>
<sequence length="98" mass="10821">MNPERIYKVLLGPHISEKATIVADGSQQVVFRVAPDATKPEIKKAVEQLFNVKVEGVNVLNIKGKTKRTARGLGKRNDVRKAYVRLADGSEIDFMAGE</sequence>
<comment type="function">
    <text evidence="6">One of the early assembly proteins it binds 23S rRNA. One of the proteins that surrounds the polypeptide exit tunnel on the outside of the ribosome. Forms the main docking site for trigger factor binding to the ribosome.</text>
</comment>
<dbReference type="InterPro" id="IPR012678">
    <property type="entry name" value="Ribosomal_uL23/eL15/eS24_sf"/>
</dbReference>
<dbReference type="SUPFAM" id="SSF54189">
    <property type="entry name" value="Ribosomal proteins S24e, L23 and L15e"/>
    <property type="match status" value="1"/>
</dbReference>
<keyword evidence="4 6" id="KW-0689">Ribosomal protein</keyword>
<evidence type="ECO:0000256" key="4">
    <source>
        <dbReference type="ARBA" id="ARBA00022980"/>
    </source>
</evidence>
<evidence type="ECO:0000256" key="7">
    <source>
        <dbReference type="RuleBase" id="RU003934"/>
    </source>
</evidence>
<dbReference type="RefSeq" id="WP_036546482.1">
    <property type="nucleotide sequence ID" value="NZ_JBKBNO010000007.1"/>
</dbReference>
<dbReference type="PANTHER" id="PTHR11620">
    <property type="entry name" value="60S RIBOSOMAL PROTEIN L23A"/>
    <property type="match status" value="1"/>
</dbReference>
<dbReference type="HAMAP" id="MF_01369_B">
    <property type="entry name" value="Ribosomal_uL23_B"/>
    <property type="match status" value="1"/>
</dbReference>
<dbReference type="PATRIC" id="fig|267850.7.peg.1678"/>
<dbReference type="AlphaFoldDB" id="A0A063XZY5"/>
<keyword evidence="5 6" id="KW-0687">Ribonucleoprotein</keyword>
<organism evidence="8 9">
    <name type="scientific">Nitrincola lacisaponensis</name>
    <dbReference type="NCBI Taxonomy" id="267850"/>
    <lineage>
        <taxon>Bacteria</taxon>
        <taxon>Pseudomonadati</taxon>
        <taxon>Pseudomonadota</taxon>
        <taxon>Gammaproteobacteria</taxon>
        <taxon>Oceanospirillales</taxon>
        <taxon>Oceanospirillaceae</taxon>
        <taxon>Nitrincola</taxon>
    </lineage>
</organism>
<evidence type="ECO:0000256" key="5">
    <source>
        <dbReference type="ARBA" id="ARBA00023274"/>
    </source>
</evidence>
<dbReference type="Pfam" id="PF00276">
    <property type="entry name" value="Ribosomal_L23"/>
    <property type="match status" value="1"/>
</dbReference>
<keyword evidence="3 6" id="KW-0694">RNA-binding</keyword>
<dbReference type="GO" id="GO:1990904">
    <property type="term" value="C:ribonucleoprotein complex"/>
    <property type="evidence" value="ECO:0007669"/>
    <property type="project" value="UniProtKB-KW"/>
</dbReference>
<keyword evidence="2 6" id="KW-0699">rRNA-binding</keyword>
<protein>
    <recommendedName>
        <fullName evidence="6">Large ribosomal subunit protein uL23</fullName>
    </recommendedName>
</protein>
<keyword evidence="9" id="KW-1185">Reference proteome</keyword>
<evidence type="ECO:0000256" key="2">
    <source>
        <dbReference type="ARBA" id="ARBA00022730"/>
    </source>
</evidence>
<dbReference type="GO" id="GO:0003735">
    <property type="term" value="F:structural constituent of ribosome"/>
    <property type="evidence" value="ECO:0007669"/>
    <property type="project" value="InterPro"/>
</dbReference>
<dbReference type="NCBIfam" id="NF004363">
    <property type="entry name" value="PRK05738.2-4"/>
    <property type="match status" value="1"/>
</dbReference>
<dbReference type="NCBIfam" id="NF004359">
    <property type="entry name" value="PRK05738.1-3"/>
    <property type="match status" value="1"/>
</dbReference>
<reference evidence="8 9" key="1">
    <citation type="journal article" date="2005" name="Int. J. Syst. Evol. Microbiol.">
        <title>Nitrincola lacisaponensis gen. nov., sp. nov., a novel alkaliphilic bacterium isolated from an alkaline, saline lake.</title>
        <authorList>
            <person name="Dimitriu P.A."/>
            <person name="Shukla S.K."/>
            <person name="Conradt J."/>
            <person name="Marquez M.C."/>
            <person name="Ventosa A."/>
            <person name="Maglia A."/>
            <person name="Peyton B.M."/>
            <person name="Pinkart H.C."/>
            <person name="Mormile M.R."/>
        </authorList>
    </citation>
    <scope>NUCLEOTIDE SEQUENCE [LARGE SCALE GENOMIC DNA]</scope>
    <source>
        <strain evidence="8 9">4CA</strain>
    </source>
</reference>
<evidence type="ECO:0000313" key="9">
    <source>
        <dbReference type="Proteomes" id="UP000027318"/>
    </source>
</evidence>
<dbReference type="Proteomes" id="UP000027318">
    <property type="component" value="Unassembled WGS sequence"/>
</dbReference>